<dbReference type="Pfam" id="PF07499">
    <property type="entry name" value="RuvA_C"/>
    <property type="match status" value="1"/>
</dbReference>
<dbReference type="InterPro" id="IPR003583">
    <property type="entry name" value="Hlx-hairpin-Hlx_DNA-bd_motif"/>
</dbReference>
<feature type="domain" description="Helix-hairpin-helix DNA-binding motif class 1" evidence="7">
    <location>
        <begin position="67"/>
        <end position="86"/>
    </location>
</feature>
<dbReference type="InterPro" id="IPR000085">
    <property type="entry name" value="RuvA"/>
</dbReference>
<keyword evidence="8" id="KW-0067">ATP-binding</keyword>
<dbReference type="InterPro" id="IPR010994">
    <property type="entry name" value="RuvA_2-like"/>
</dbReference>
<comment type="subcellular location">
    <subcellularLocation>
        <location evidence="6">Cytoplasm</location>
    </subcellularLocation>
</comment>
<dbReference type="GO" id="GO:0000400">
    <property type="term" value="F:four-way junction DNA binding"/>
    <property type="evidence" value="ECO:0007669"/>
    <property type="project" value="UniProtKB-UniRule"/>
</dbReference>
<dbReference type="InterPro" id="IPR036267">
    <property type="entry name" value="RuvA_C_sf"/>
</dbReference>
<keyword evidence="1 6" id="KW-0963">Cytoplasm</keyword>
<dbReference type="InterPro" id="IPR012340">
    <property type="entry name" value="NA-bd_OB-fold"/>
</dbReference>
<dbReference type="Gene3D" id="1.10.150.20">
    <property type="entry name" value="5' to 3' exonuclease, C-terminal subdomain"/>
    <property type="match status" value="1"/>
</dbReference>
<dbReference type="HAMAP" id="MF_00031">
    <property type="entry name" value="DNA_HJ_migration_RuvA"/>
    <property type="match status" value="1"/>
</dbReference>
<keyword evidence="9" id="KW-1185">Reference proteome</keyword>
<dbReference type="EMBL" id="REFO01000014">
    <property type="protein sequence ID" value="RMA93143.1"/>
    <property type="molecule type" value="Genomic_DNA"/>
</dbReference>
<comment type="caution">
    <text evidence="6">Lacks conserved residue(s) required for the propagation of feature annotation.</text>
</comment>
<dbReference type="NCBIfam" id="TIGR00084">
    <property type="entry name" value="ruvA"/>
    <property type="match status" value="1"/>
</dbReference>
<keyword evidence="8" id="KW-0347">Helicase</keyword>
<evidence type="ECO:0000256" key="3">
    <source>
        <dbReference type="ARBA" id="ARBA00023125"/>
    </source>
</evidence>
<evidence type="ECO:0000256" key="6">
    <source>
        <dbReference type="HAMAP-Rule" id="MF_00031"/>
    </source>
</evidence>
<sequence length="180" mass="20320">MLDYIIGNIVEILEDSVIIETSGFGIKVHTPHKFSKGKEKIYTHLVIKEENIKLFGFKDRKSRDLFLKLIDVKGVGVKHAFSILKNLSIEEIFNIIENQDINSLSKIQGIGKKTASRIILELKGKLNFNENELINEAVDALISLGFEKDKVIKIVSQISKNTKDIESIIKLSLQKLSEKG</sequence>
<feature type="domain" description="Helix-hairpin-helix DNA-binding motif class 1" evidence="7">
    <location>
        <begin position="102"/>
        <end position="121"/>
    </location>
</feature>
<dbReference type="OrthoDB" id="5293449at2"/>
<keyword evidence="2 6" id="KW-0227">DNA damage</keyword>
<dbReference type="SUPFAM" id="SSF46929">
    <property type="entry name" value="DNA helicase RuvA subunit, C-terminal domain"/>
    <property type="match status" value="1"/>
</dbReference>
<dbReference type="GO" id="GO:0005737">
    <property type="term" value="C:cytoplasm"/>
    <property type="evidence" value="ECO:0007669"/>
    <property type="project" value="UniProtKB-SubCell"/>
</dbReference>
<protein>
    <recommendedName>
        <fullName evidence="6">Holliday junction branch migration complex subunit RuvA</fullName>
    </recommendedName>
</protein>
<dbReference type="SUPFAM" id="SSF47781">
    <property type="entry name" value="RuvA domain 2-like"/>
    <property type="match status" value="1"/>
</dbReference>
<dbReference type="InterPro" id="IPR013849">
    <property type="entry name" value="DNA_helicase_Holl-junc_RuvA_I"/>
</dbReference>
<gene>
    <name evidence="6" type="primary">ruvA</name>
    <name evidence="8" type="ORF">CLV39_1477</name>
</gene>
<keyword evidence="4 6" id="KW-0233">DNA recombination</keyword>
<evidence type="ECO:0000313" key="8">
    <source>
        <dbReference type="EMBL" id="RMA93143.1"/>
    </source>
</evidence>
<dbReference type="GO" id="GO:0048476">
    <property type="term" value="C:Holliday junction resolvase complex"/>
    <property type="evidence" value="ECO:0007669"/>
    <property type="project" value="UniProtKB-UniRule"/>
</dbReference>
<organism evidence="8 9">
    <name type="scientific">Hydrogenothermus marinus</name>
    <dbReference type="NCBI Taxonomy" id="133270"/>
    <lineage>
        <taxon>Bacteria</taxon>
        <taxon>Pseudomonadati</taxon>
        <taxon>Aquificota</taxon>
        <taxon>Aquificia</taxon>
        <taxon>Aquificales</taxon>
        <taxon>Hydrogenothermaceae</taxon>
        <taxon>Hydrogenothermus</taxon>
    </lineage>
</organism>
<dbReference type="GO" id="GO:0009378">
    <property type="term" value="F:four-way junction helicase activity"/>
    <property type="evidence" value="ECO:0007669"/>
    <property type="project" value="InterPro"/>
</dbReference>
<name>A0A3M0B703_9AQUI</name>
<comment type="subunit">
    <text evidence="6">Homotetramer. Forms an RuvA(8)-RuvB(12)-Holliday junction (HJ) complex. HJ DNA is sandwiched between 2 RuvA tetramers; dsDNA enters through RuvA and exits via RuvB. An RuvB hexamer assembles on each DNA strand where it exits the tetramer. Each RuvB hexamer is contacted by two RuvA subunits (via domain III) on 2 adjacent RuvB subunits; this complex drives branch migration. In the full resolvosome a probable DNA-RuvA(4)-RuvB(12)-RuvC(2) complex forms which resolves the HJ.</text>
</comment>
<keyword evidence="8" id="KW-0378">Hydrolase</keyword>
<dbReference type="Proteomes" id="UP000280842">
    <property type="component" value="Unassembled WGS sequence"/>
</dbReference>
<dbReference type="InterPro" id="IPR011114">
    <property type="entry name" value="RuvA_C"/>
</dbReference>
<reference evidence="8 9" key="1">
    <citation type="submission" date="2018-10" db="EMBL/GenBank/DDBJ databases">
        <title>Genomic Encyclopedia of Archaeal and Bacterial Type Strains, Phase II (KMG-II): from individual species to whole genera.</title>
        <authorList>
            <person name="Goeker M."/>
        </authorList>
    </citation>
    <scope>NUCLEOTIDE SEQUENCE [LARGE SCALE GENOMIC DNA]</scope>
    <source>
        <strain evidence="8 9">VM1</strain>
    </source>
</reference>
<comment type="domain">
    <text evidence="6">Has three domains with a flexible linker between the domains II and III and assumes an 'L' shape. Domain III is highly mobile and contacts RuvB.</text>
</comment>
<dbReference type="SMART" id="SM00278">
    <property type="entry name" value="HhH1"/>
    <property type="match status" value="2"/>
</dbReference>
<dbReference type="GO" id="GO:0006310">
    <property type="term" value="P:DNA recombination"/>
    <property type="evidence" value="ECO:0007669"/>
    <property type="project" value="UniProtKB-UniRule"/>
</dbReference>
<keyword evidence="5 6" id="KW-0234">DNA repair</keyword>
<evidence type="ECO:0000256" key="4">
    <source>
        <dbReference type="ARBA" id="ARBA00023172"/>
    </source>
</evidence>
<dbReference type="GO" id="GO:0005524">
    <property type="term" value="F:ATP binding"/>
    <property type="evidence" value="ECO:0007669"/>
    <property type="project" value="InterPro"/>
</dbReference>
<evidence type="ECO:0000259" key="7">
    <source>
        <dbReference type="SMART" id="SM00278"/>
    </source>
</evidence>
<dbReference type="GO" id="GO:0006281">
    <property type="term" value="P:DNA repair"/>
    <property type="evidence" value="ECO:0007669"/>
    <property type="project" value="UniProtKB-UniRule"/>
</dbReference>
<comment type="similarity">
    <text evidence="6">Belongs to the RuvA family.</text>
</comment>
<feature type="region of interest" description="Domain III" evidence="6">
    <location>
        <begin position="134"/>
        <end position="180"/>
    </location>
</feature>
<evidence type="ECO:0000313" key="9">
    <source>
        <dbReference type="Proteomes" id="UP000280842"/>
    </source>
</evidence>
<comment type="function">
    <text evidence="6">The RuvA-RuvB-RuvC complex processes Holliday junction (HJ) DNA during genetic recombination and DNA repair, while the RuvA-RuvB complex plays an important role in the rescue of blocked DNA replication forks via replication fork reversal (RFR). RuvA specifically binds to HJ cruciform DNA, conferring on it an open structure. The RuvB hexamer acts as an ATP-dependent pump, pulling dsDNA into and through the RuvAB complex. HJ branch migration allows RuvC to scan DNA until it finds its consensus sequence, where it cleaves and resolves the cruciform DNA.</text>
</comment>
<dbReference type="Gene3D" id="2.40.50.140">
    <property type="entry name" value="Nucleic acid-binding proteins"/>
    <property type="match status" value="1"/>
</dbReference>
<evidence type="ECO:0000256" key="5">
    <source>
        <dbReference type="ARBA" id="ARBA00023204"/>
    </source>
</evidence>
<dbReference type="Pfam" id="PF01330">
    <property type="entry name" value="RuvA_N"/>
    <property type="match status" value="1"/>
</dbReference>
<dbReference type="Pfam" id="PF14520">
    <property type="entry name" value="HHH_5"/>
    <property type="match status" value="1"/>
</dbReference>
<dbReference type="AlphaFoldDB" id="A0A3M0B703"/>
<dbReference type="SUPFAM" id="SSF50249">
    <property type="entry name" value="Nucleic acid-binding proteins"/>
    <property type="match status" value="1"/>
</dbReference>
<dbReference type="GO" id="GO:0009379">
    <property type="term" value="C:Holliday junction helicase complex"/>
    <property type="evidence" value="ECO:0007669"/>
    <property type="project" value="InterPro"/>
</dbReference>
<proteinExistence type="inferred from homology"/>
<comment type="caution">
    <text evidence="8">The sequence shown here is derived from an EMBL/GenBank/DDBJ whole genome shotgun (WGS) entry which is preliminary data.</text>
</comment>
<dbReference type="RefSeq" id="WP_121923582.1">
    <property type="nucleotide sequence ID" value="NZ_REFO01000014.1"/>
</dbReference>
<evidence type="ECO:0000256" key="2">
    <source>
        <dbReference type="ARBA" id="ARBA00022763"/>
    </source>
</evidence>
<dbReference type="CDD" id="cd14332">
    <property type="entry name" value="UBA_RuvA_C"/>
    <property type="match status" value="1"/>
</dbReference>
<dbReference type="Gene3D" id="1.10.8.10">
    <property type="entry name" value="DNA helicase RuvA subunit, C-terminal domain"/>
    <property type="match status" value="1"/>
</dbReference>
<keyword evidence="8" id="KW-0547">Nucleotide-binding</keyword>
<evidence type="ECO:0000256" key="1">
    <source>
        <dbReference type="ARBA" id="ARBA00022490"/>
    </source>
</evidence>
<accession>A0A3M0B703</accession>
<keyword evidence="3 6" id="KW-0238">DNA-binding</keyword>